<dbReference type="EMBL" id="CM039175">
    <property type="protein sequence ID" value="KAH9737976.1"/>
    <property type="molecule type" value="Genomic_DNA"/>
</dbReference>
<comment type="caution">
    <text evidence="1">The sequence shown here is derived from an EMBL/GenBank/DDBJ whole genome shotgun (WGS) entry which is preliminary data.</text>
</comment>
<gene>
    <name evidence="1" type="ORF">KPL71_018614</name>
</gene>
<protein>
    <submittedName>
        <fullName evidence="1">Uncharacterized protein</fullName>
    </submittedName>
</protein>
<dbReference type="Proteomes" id="UP000829398">
    <property type="component" value="Chromosome 6"/>
</dbReference>
<proteinExistence type="predicted"/>
<accession>A0ACB8JZQ1</accession>
<keyword evidence="2" id="KW-1185">Reference proteome</keyword>
<organism evidence="1 2">
    <name type="scientific">Citrus sinensis</name>
    <name type="common">Sweet orange</name>
    <name type="synonym">Citrus aurantium var. sinensis</name>
    <dbReference type="NCBI Taxonomy" id="2711"/>
    <lineage>
        <taxon>Eukaryota</taxon>
        <taxon>Viridiplantae</taxon>
        <taxon>Streptophyta</taxon>
        <taxon>Embryophyta</taxon>
        <taxon>Tracheophyta</taxon>
        <taxon>Spermatophyta</taxon>
        <taxon>Magnoliopsida</taxon>
        <taxon>eudicotyledons</taxon>
        <taxon>Gunneridae</taxon>
        <taxon>Pentapetalae</taxon>
        <taxon>rosids</taxon>
        <taxon>malvids</taxon>
        <taxon>Sapindales</taxon>
        <taxon>Rutaceae</taxon>
        <taxon>Aurantioideae</taxon>
        <taxon>Citrus</taxon>
    </lineage>
</organism>
<evidence type="ECO:0000313" key="2">
    <source>
        <dbReference type="Proteomes" id="UP000829398"/>
    </source>
</evidence>
<sequence>MAAQFPSNLDNGEIYHFPSDIFFNDKIFSKCTPRHPLDHPHHHHQQLCRHQFSCIDDLAHHFTALSMLQRQTLAKPQTQIPHNFELFTPTVRTGTVIPQLLPDSFRANGNGGRQLELVQRLQEYGIGSFSSFESKPGYDLQFIKPTPAQLETFLEERASRVLQGQHVQTRNRSLNQNRKMPFSGSGFVLKGGFARESGGTGVFHPHPRINDNASSTTSTATVAKKQSLRDSQGIQFTQQRKSAKRPASGSEGWTWLGAGATGAVNETGLDFSLSYAYALITSTLIGSHFTPLGNWKCINGPANAATSPASTRWRESPYWEHGSLFPARFTYFSPSFLCAIVKKKMFLLNDN</sequence>
<evidence type="ECO:0000313" key="1">
    <source>
        <dbReference type="EMBL" id="KAH9737976.1"/>
    </source>
</evidence>
<reference evidence="2" key="1">
    <citation type="journal article" date="2023" name="Hortic. Res.">
        <title>A chromosome-level phased genome enabling allele-level studies in sweet orange: a case study on citrus Huanglongbing tolerance.</title>
        <authorList>
            <person name="Wu B."/>
            <person name="Yu Q."/>
            <person name="Deng Z."/>
            <person name="Duan Y."/>
            <person name="Luo F."/>
            <person name="Gmitter F. Jr."/>
        </authorList>
    </citation>
    <scope>NUCLEOTIDE SEQUENCE [LARGE SCALE GENOMIC DNA]</scope>
    <source>
        <strain evidence="2">cv. Valencia</strain>
    </source>
</reference>
<name>A0ACB8JZQ1_CITSI</name>